<dbReference type="STRING" id="1817867.A3F83_10350"/>
<protein>
    <submittedName>
        <fullName evidence="9">NADH dehydrogenase</fullName>
    </submittedName>
</protein>
<dbReference type="PANTHER" id="PTHR43507">
    <property type="entry name" value="NADH-UBIQUINONE OXIDOREDUCTASE CHAIN 4"/>
    <property type="match status" value="1"/>
</dbReference>
<dbReference type="NCBIfam" id="TIGR01972">
    <property type="entry name" value="NDH_I_M"/>
    <property type="match status" value="1"/>
</dbReference>
<evidence type="ECO:0000313" key="9">
    <source>
        <dbReference type="EMBL" id="OGG05120.1"/>
    </source>
</evidence>
<accession>A0A1F5YY47</accession>
<feature type="transmembrane region" description="Helical" evidence="7">
    <location>
        <begin position="170"/>
        <end position="190"/>
    </location>
</feature>
<evidence type="ECO:0000256" key="3">
    <source>
        <dbReference type="ARBA" id="ARBA00022692"/>
    </source>
</evidence>
<dbReference type="GO" id="GO:0015990">
    <property type="term" value="P:electron transport coupled proton transport"/>
    <property type="evidence" value="ECO:0007669"/>
    <property type="project" value="TreeGrafter"/>
</dbReference>
<feature type="transmembrane region" description="Helical" evidence="7">
    <location>
        <begin position="116"/>
        <end position="135"/>
    </location>
</feature>
<keyword evidence="3 6" id="KW-0812">Transmembrane</keyword>
<feature type="transmembrane region" description="Helical" evidence="7">
    <location>
        <begin position="250"/>
        <end position="268"/>
    </location>
</feature>
<feature type="transmembrane region" description="Helical" evidence="7">
    <location>
        <begin position="210"/>
        <end position="229"/>
    </location>
</feature>
<dbReference type="GO" id="GO:0016020">
    <property type="term" value="C:membrane"/>
    <property type="evidence" value="ECO:0007669"/>
    <property type="project" value="UniProtKB-SubCell"/>
</dbReference>
<dbReference type="AlphaFoldDB" id="A0A1F5YY47"/>
<name>A0A1F5YY47_9BACT</name>
<feature type="transmembrane region" description="Helical" evidence="7">
    <location>
        <begin position="280"/>
        <end position="303"/>
    </location>
</feature>
<evidence type="ECO:0000256" key="2">
    <source>
        <dbReference type="ARBA" id="ARBA00009025"/>
    </source>
</evidence>
<keyword evidence="5 7" id="KW-0472">Membrane</keyword>
<dbReference type="GO" id="GO:0048039">
    <property type="term" value="F:ubiquinone binding"/>
    <property type="evidence" value="ECO:0007669"/>
    <property type="project" value="TreeGrafter"/>
</dbReference>
<dbReference type="GO" id="GO:0008137">
    <property type="term" value="F:NADH dehydrogenase (ubiquinone) activity"/>
    <property type="evidence" value="ECO:0007669"/>
    <property type="project" value="InterPro"/>
</dbReference>
<feature type="transmembrane region" description="Helical" evidence="7">
    <location>
        <begin position="141"/>
        <end position="158"/>
    </location>
</feature>
<feature type="transmembrane region" description="Helical" evidence="7">
    <location>
        <begin position="37"/>
        <end position="60"/>
    </location>
</feature>
<dbReference type="InterPro" id="IPR003918">
    <property type="entry name" value="NADH_UbQ_OxRdtase"/>
</dbReference>
<comment type="similarity">
    <text evidence="2">Belongs to the complex I subunit 4 family.</text>
</comment>
<organism evidence="9 10">
    <name type="scientific">Candidatus Glassbacteria bacterium RIFCSPLOWO2_12_FULL_58_11</name>
    <dbReference type="NCBI Taxonomy" id="1817867"/>
    <lineage>
        <taxon>Bacteria</taxon>
        <taxon>Candidatus Glassiibacteriota</taxon>
    </lineage>
</organism>
<dbReference type="Proteomes" id="UP000179129">
    <property type="component" value="Unassembled WGS sequence"/>
</dbReference>
<evidence type="ECO:0000256" key="4">
    <source>
        <dbReference type="ARBA" id="ARBA00022989"/>
    </source>
</evidence>
<feature type="transmembrane region" description="Helical" evidence="7">
    <location>
        <begin position="379"/>
        <end position="397"/>
    </location>
</feature>
<feature type="transmembrane region" description="Helical" evidence="7">
    <location>
        <begin position="458"/>
        <end position="481"/>
    </location>
</feature>
<evidence type="ECO:0000256" key="6">
    <source>
        <dbReference type="RuleBase" id="RU000320"/>
    </source>
</evidence>
<dbReference type="GO" id="GO:0012505">
    <property type="term" value="C:endomembrane system"/>
    <property type="evidence" value="ECO:0007669"/>
    <property type="project" value="UniProtKB-SubCell"/>
</dbReference>
<feature type="domain" description="NADH:quinone oxidoreductase/Mrp antiporter transmembrane" evidence="8">
    <location>
        <begin position="134"/>
        <end position="421"/>
    </location>
</feature>
<dbReference type="PANTHER" id="PTHR43507:SF1">
    <property type="entry name" value="NADH-UBIQUINONE OXIDOREDUCTASE CHAIN 4"/>
    <property type="match status" value="1"/>
</dbReference>
<feature type="transmembrane region" description="Helical" evidence="7">
    <location>
        <begin position="341"/>
        <end position="359"/>
    </location>
</feature>
<reference evidence="9 10" key="1">
    <citation type="journal article" date="2016" name="Nat. Commun.">
        <title>Thousands of microbial genomes shed light on interconnected biogeochemical processes in an aquifer system.</title>
        <authorList>
            <person name="Anantharaman K."/>
            <person name="Brown C.T."/>
            <person name="Hug L.A."/>
            <person name="Sharon I."/>
            <person name="Castelle C.J."/>
            <person name="Probst A.J."/>
            <person name="Thomas B.C."/>
            <person name="Singh A."/>
            <person name="Wilkins M.J."/>
            <person name="Karaoz U."/>
            <person name="Brodie E.L."/>
            <person name="Williams K.H."/>
            <person name="Hubbard S.S."/>
            <person name="Banfield J.F."/>
        </authorList>
    </citation>
    <scope>NUCLEOTIDE SEQUENCE [LARGE SCALE GENOMIC DNA]</scope>
</reference>
<dbReference type="GO" id="GO:0042773">
    <property type="term" value="P:ATP synthesis coupled electron transport"/>
    <property type="evidence" value="ECO:0007669"/>
    <property type="project" value="InterPro"/>
</dbReference>
<dbReference type="Pfam" id="PF00361">
    <property type="entry name" value="Proton_antipo_M"/>
    <property type="match status" value="1"/>
</dbReference>
<dbReference type="GO" id="GO:0003954">
    <property type="term" value="F:NADH dehydrogenase activity"/>
    <property type="evidence" value="ECO:0007669"/>
    <property type="project" value="TreeGrafter"/>
</dbReference>
<proteinExistence type="inferred from homology"/>
<dbReference type="InterPro" id="IPR010227">
    <property type="entry name" value="NADH_Q_OxRdtase_chainM/4"/>
</dbReference>
<feature type="transmembrane region" description="Helical" evidence="7">
    <location>
        <begin position="417"/>
        <end position="437"/>
    </location>
</feature>
<sequence>MTELSQSNILNWIVFLPLAGALLLFLLPGGSRAVLRWSALLVSTATFVVSLGLLCGFQTGEAGMQFVILKPWIESWGISYHVGIDGISLFLVLLTTFLSPVVVLSTWSAVKEKVKTFMILLLVLECGMLGAFVALDMVLFYLYWEVMLLPMYLLIGVWGHERRIYAAVKFILYTVAGSLLMLVGFIYLFWLGKQSLGYYTTDLLELYRVVVPYQAQFWLFLSFALAFAIKVPMFPFHTWLPDAHVEAPTAGSVILAAILLKMGTYGFIRFAMPLFPNASLAFTPLVMSLAVIGIIYGALVAMVQPDLKKLVAYSSVSHLGFVMLGLYSLTASGVVGGIYQMLNHGISTGALFLIVGLLYERRHTRLIDQFGGLSSRLPIFAFFFMIATLSSIGLPGLNGFVGEFLILLGTFGSAHPGYVYFAASGVILSAVYMLWMFRRVMFGPLENPENKNLTDLNLREILVMLPVTVMMFWMGLFPGAFLSRIEPSVQQFISQYHQKAAVAVQARAEEDRLAKTVEFSTLKEPAVSHE</sequence>
<gene>
    <name evidence="9" type="ORF">A3F83_10350</name>
</gene>
<evidence type="ECO:0000256" key="1">
    <source>
        <dbReference type="ARBA" id="ARBA00004127"/>
    </source>
</evidence>
<evidence type="ECO:0000259" key="8">
    <source>
        <dbReference type="Pfam" id="PF00361"/>
    </source>
</evidence>
<evidence type="ECO:0000256" key="7">
    <source>
        <dbReference type="SAM" id="Phobius"/>
    </source>
</evidence>
<evidence type="ECO:0000313" key="10">
    <source>
        <dbReference type="Proteomes" id="UP000179129"/>
    </source>
</evidence>
<keyword evidence="4 7" id="KW-1133">Transmembrane helix</keyword>
<dbReference type="PRINTS" id="PR01437">
    <property type="entry name" value="NUOXDRDTASE4"/>
</dbReference>
<feature type="transmembrane region" description="Helical" evidence="7">
    <location>
        <begin position="310"/>
        <end position="329"/>
    </location>
</feature>
<feature type="transmembrane region" description="Helical" evidence="7">
    <location>
        <begin position="80"/>
        <end position="104"/>
    </location>
</feature>
<dbReference type="EMBL" id="MFIX01000091">
    <property type="protein sequence ID" value="OGG05120.1"/>
    <property type="molecule type" value="Genomic_DNA"/>
</dbReference>
<evidence type="ECO:0000256" key="5">
    <source>
        <dbReference type="ARBA" id="ARBA00023136"/>
    </source>
</evidence>
<dbReference type="NCBIfam" id="NF004499">
    <property type="entry name" value="PRK05846.1-3"/>
    <property type="match status" value="1"/>
</dbReference>
<dbReference type="InterPro" id="IPR001750">
    <property type="entry name" value="ND/Mrp_TM"/>
</dbReference>
<feature type="transmembrane region" description="Helical" evidence="7">
    <location>
        <begin position="12"/>
        <end position="30"/>
    </location>
</feature>
<comment type="subcellular location">
    <subcellularLocation>
        <location evidence="1">Endomembrane system</location>
        <topology evidence="1">Multi-pass membrane protein</topology>
    </subcellularLocation>
    <subcellularLocation>
        <location evidence="6">Membrane</location>
        <topology evidence="6">Multi-pass membrane protein</topology>
    </subcellularLocation>
</comment>
<comment type="caution">
    <text evidence="9">The sequence shown here is derived from an EMBL/GenBank/DDBJ whole genome shotgun (WGS) entry which is preliminary data.</text>
</comment>